<organism evidence="2">
    <name type="scientific">Plant associated genomovirus 2</name>
    <dbReference type="NCBI Taxonomy" id="2584391"/>
    <lineage>
        <taxon>Viruses</taxon>
        <taxon>Monodnaviria</taxon>
        <taxon>Shotokuvirae</taxon>
        <taxon>Cressdnaviricota</taxon>
        <taxon>Repensiviricetes</taxon>
        <taxon>Geplafuvirales</taxon>
        <taxon>Genomoviridae</taxon>
        <taxon>Gemykibivirus</taxon>
        <taxon>Gemykibivirus planta1</taxon>
    </lineage>
</organism>
<protein>
    <submittedName>
        <fullName evidence="2">Capsid protein</fullName>
    </submittedName>
</protein>
<proteinExistence type="predicted"/>
<dbReference type="EMBL" id="MH939415">
    <property type="protein sequence ID" value="QCX29368.1"/>
    <property type="molecule type" value="Genomic_DNA"/>
</dbReference>
<evidence type="ECO:0000313" key="2">
    <source>
        <dbReference type="EMBL" id="QCX29362.1"/>
    </source>
</evidence>
<evidence type="ECO:0000313" key="3">
    <source>
        <dbReference type="EMBL" id="QCX29368.1"/>
    </source>
</evidence>
<sequence>MPYRRSYRNRGAPRTTRRTSRRRYSAKKSYSRPTTRTKKIYRRTSKKRILNITSKKKRDDMLILTNVLPDRSRPTTYSSSFAQISGGVVASEEYTFLWCATARSNLLGTSPPVTPDDAATRTATTCFMRGLKEVCELQVTTGLPWQWRRIVFAMRGTTPTFNVGGNFYLANLTSNGYRRTVNEIFGAGKTQFYHLLFAGAQGTDWNDPLIAKIDTVRVDLKYDRTRTIASGNEQGMIRAYRHWHPLNKNLVYDDDQNGGDNDPYLFSVSDKRGMGDLMVVDIFRPRGGSTTNDLLTFKPQATLYWHEK</sequence>
<accession>A0A4Y5QCZ7</accession>
<evidence type="ECO:0000256" key="1">
    <source>
        <dbReference type="SAM" id="MobiDB-lite"/>
    </source>
</evidence>
<name>A0A4Y5QCZ7_9VIRU</name>
<feature type="compositionally biased region" description="Basic residues" evidence="1">
    <location>
        <begin position="15"/>
        <end position="39"/>
    </location>
</feature>
<feature type="region of interest" description="Disordered" evidence="1">
    <location>
        <begin position="1"/>
        <end position="39"/>
    </location>
</feature>
<dbReference type="EMBL" id="MH939412">
    <property type="protein sequence ID" value="QCX29362.1"/>
    <property type="molecule type" value="Genomic_DNA"/>
</dbReference>
<reference evidence="2" key="1">
    <citation type="submission" date="2018-09" db="EMBL/GenBank/DDBJ databases">
        <title>Diverse plant associated genomoviruses.</title>
        <authorList>
            <person name="Richet C."/>
            <person name="Kraberger S."/>
            <person name="Filloux D."/>
            <person name="Fontenele R.S."/>
            <person name="Ribeiro S.G."/>
            <person name="Martin D.P."/>
            <person name="Lamas N.S."/>
            <person name="McCarthy J."/>
            <person name="Lefeuvre P."/>
            <person name="Roumagnac P."/>
            <person name="Varsani A."/>
        </authorList>
    </citation>
    <scope>NUCLEOTIDE SEQUENCE</scope>
    <source>
        <strain evidence="2">GnOP3_924_761</strain>
        <strain evidence="3">GnOP3_BA759</strain>
    </source>
</reference>